<dbReference type="GO" id="GO:0016757">
    <property type="term" value="F:glycosyltransferase activity"/>
    <property type="evidence" value="ECO:0007669"/>
    <property type="project" value="InterPro"/>
</dbReference>
<dbReference type="Gene3D" id="3.40.50.2000">
    <property type="entry name" value="Glycogen Phosphorylase B"/>
    <property type="match status" value="1"/>
</dbReference>
<proteinExistence type="predicted"/>
<evidence type="ECO:0000313" key="3">
    <source>
        <dbReference type="Proteomes" id="UP000179524"/>
    </source>
</evidence>
<organism evidence="2 3">
    <name type="scientific">Anaerobacillus alkalilacustris</name>
    <dbReference type="NCBI Taxonomy" id="393763"/>
    <lineage>
        <taxon>Bacteria</taxon>
        <taxon>Bacillati</taxon>
        <taxon>Bacillota</taxon>
        <taxon>Bacilli</taxon>
        <taxon>Bacillales</taxon>
        <taxon>Bacillaceae</taxon>
        <taxon>Anaerobacillus</taxon>
    </lineage>
</organism>
<dbReference type="PANTHER" id="PTHR12526:SF628">
    <property type="entry name" value="MANNOSYLGLUCOSYLGLYCERATE SYNTHASE"/>
    <property type="match status" value="1"/>
</dbReference>
<dbReference type="InterPro" id="IPR001296">
    <property type="entry name" value="Glyco_trans_1"/>
</dbReference>
<dbReference type="RefSeq" id="WP_071307929.1">
    <property type="nucleotide sequence ID" value="NZ_MLQR01000001.1"/>
</dbReference>
<feature type="domain" description="Glycosyl transferase family 1" evidence="1">
    <location>
        <begin position="215"/>
        <end position="418"/>
    </location>
</feature>
<dbReference type="Proteomes" id="UP000179524">
    <property type="component" value="Unassembled WGS sequence"/>
</dbReference>
<dbReference type="AlphaFoldDB" id="A0A1S2LYC5"/>
<reference evidence="2 3" key="1">
    <citation type="submission" date="2016-10" db="EMBL/GenBank/DDBJ databases">
        <title>Draft genome sequences of four alkaliphilic bacteria belonging to the Anaerobacillus genus.</title>
        <authorList>
            <person name="Bassil N.M."/>
            <person name="Lloyd J.R."/>
        </authorList>
    </citation>
    <scope>NUCLEOTIDE SEQUENCE [LARGE SCALE GENOMIC DNA]</scope>
    <source>
        <strain evidence="2 3">DSM 18345</strain>
    </source>
</reference>
<dbReference type="EMBL" id="MLQR01000001">
    <property type="protein sequence ID" value="OIJ17203.1"/>
    <property type="molecule type" value="Genomic_DNA"/>
</dbReference>
<dbReference type="SUPFAM" id="SSF53756">
    <property type="entry name" value="UDP-Glycosyltransferase/glycogen phosphorylase"/>
    <property type="match status" value="1"/>
</dbReference>
<evidence type="ECO:0000259" key="1">
    <source>
        <dbReference type="Pfam" id="PF00534"/>
    </source>
</evidence>
<evidence type="ECO:0000313" key="2">
    <source>
        <dbReference type="EMBL" id="OIJ17203.1"/>
    </source>
</evidence>
<dbReference type="OrthoDB" id="9762705at2"/>
<dbReference type="PANTHER" id="PTHR12526">
    <property type="entry name" value="GLYCOSYLTRANSFERASE"/>
    <property type="match status" value="1"/>
</dbReference>
<sequence>MKIELCHFRVGEIDGVSLEMEKWKVVLEMLGHEVIYIAGSTGSCLAYIIEELNYRHPVNHKFVYNAYERLVDYENENALLEEMIDFSTIIEEKLVTIIENEQVELLIPHNILSLGWGLPAGRAFTKAIKRTRVNVLAHHHDFYWERDFYMNPTCGFVHDWLGQFFPPQLPTIYHTVNNKLAEKKLKERYGIEATVIPKVFDFYQSKWEVNNYNRDMRQQLGMTENDLVFLQTTRIIERKAIELAIDTIAHFQNNYLTSLFERGIYRGKFTEQSNVYFVLAGLPESSAHYLEQLKDKASELGVKLIVAHSRVKYTRQYRNGLKIYSLWDAYSIADFVMYPSILEAWGNQLIEAIFAKKPMLIYEYPTYLSDIADKNFYFVSLGKEHTVTEDGLVTVAEEKIDAAAKQIAEIISSQQTYKLYTEGNFQKAKRLYSYDTLVNLLEKLVANIGKKR</sequence>
<accession>A0A1S2LYC5</accession>
<dbReference type="Pfam" id="PF00534">
    <property type="entry name" value="Glycos_transf_1"/>
    <property type="match status" value="1"/>
</dbReference>
<dbReference type="CDD" id="cd03801">
    <property type="entry name" value="GT4_PimA-like"/>
    <property type="match status" value="1"/>
</dbReference>
<protein>
    <recommendedName>
        <fullName evidence="1">Glycosyl transferase family 1 domain-containing protein</fullName>
    </recommendedName>
</protein>
<keyword evidence="3" id="KW-1185">Reference proteome</keyword>
<comment type="caution">
    <text evidence="2">The sequence shown here is derived from an EMBL/GenBank/DDBJ whole genome shotgun (WGS) entry which is preliminary data.</text>
</comment>
<gene>
    <name evidence="2" type="ORF">BKP37_01340</name>
</gene>
<name>A0A1S2LYC5_9BACI</name>